<dbReference type="Pfam" id="PF01111">
    <property type="entry name" value="CKS"/>
    <property type="match status" value="1"/>
</dbReference>
<dbReference type="SMART" id="SM01084">
    <property type="entry name" value="CKS"/>
    <property type="match status" value="1"/>
</dbReference>
<keyword evidence="6" id="KW-1185">Reference proteome</keyword>
<gene>
    <name evidence="5" type="ORF">BLNAU_1826</name>
</gene>
<evidence type="ECO:0000256" key="2">
    <source>
        <dbReference type="ARBA" id="ARBA00022618"/>
    </source>
</evidence>
<dbReference type="Proteomes" id="UP001281761">
    <property type="component" value="Unassembled WGS sequence"/>
</dbReference>
<organism evidence="5 6">
    <name type="scientific">Blattamonas nauphoetae</name>
    <dbReference type="NCBI Taxonomy" id="2049346"/>
    <lineage>
        <taxon>Eukaryota</taxon>
        <taxon>Metamonada</taxon>
        <taxon>Preaxostyla</taxon>
        <taxon>Oxymonadida</taxon>
        <taxon>Blattamonas</taxon>
    </lineage>
</organism>
<dbReference type="PRINTS" id="PR00296">
    <property type="entry name" value="CYCLINKINASE"/>
</dbReference>
<dbReference type="InterPro" id="IPR000789">
    <property type="entry name" value="Cyclin-dep_kinase_reg-sub"/>
</dbReference>
<evidence type="ECO:0000256" key="1">
    <source>
        <dbReference type="ARBA" id="ARBA00007782"/>
    </source>
</evidence>
<evidence type="ECO:0000313" key="6">
    <source>
        <dbReference type="Proteomes" id="UP001281761"/>
    </source>
</evidence>
<accession>A0ABQ9YHQ0</accession>
<reference evidence="5 6" key="1">
    <citation type="journal article" date="2022" name="bioRxiv">
        <title>Genomics of Preaxostyla Flagellates Illuminates Evolutionary Transitions and the Path Towards Mitochondrial Loss.</title>
        <authorList>
            <person name="Novak L.V.F."/>
            <person name="Treitli S.C."/>
            <person name="Pyrih J."/>
            <person name="Halakuc P."/>
            <person name="Pipaliya S.V."/>
            <person name="Vacek V."/>
            <person name="Brzon O."/>
            <person name="Soukal P."/>
            <person name="Eme L."/>
            <person name="Dacks J.B."/>
            <person name="Karnkowska A."/>
            <person name="Elias M."/>
            <person name="Hampl V."/>
        </authorList>
    </citation>
    <scope>NUCLEOTIDE SEQUENCE [LARGE SCALE GENOMIC DNA]</scope>
    <source>
        <strain evidence="5">NAU3</strain>
        <tissue evidence="5">Gut</tissue>
    </source>
</reference>
<comment type="caution">
    <text evidence="5">The sequence shown here is derived from an EMBL/GenBank/DDBJ whole genome shotgun (WGS) entry which is preliminary data.</text>
</comment>
<comment type="similarity">
    <text evidence="1 4">Belongs to the CKS family.</text>
</comment>
<dbReference type="PANTHER" id="PTHR23415">
    <property type="entry name" value="CYCLIN-DEPENDENT KINASES REGULATORY SUBUNIT/60S RIBOSOME SUBUNIT BIOGENESIS PROTEIN NIP7"/>
    <property type="match status" value="1"/>
</dbReference>
<sequence>MAQKPQGRDLQAEIYYSDRISDSQYEYRHVTLPKELVERVPKDHLMDEKEWREIGICQSTGWACTFFSSHLHRAAII</sequence>
<dbReference type="Gene3D" id="3.30.170.10">
    <property type="entry name" value="Cyclin-dependent kinase, regulatory subunit"/>
    <property type="match status" value="1"/>
</dbReference>
<keyword evidence="3 4" id="KW-0131">Cell cycle</keyword>
<proteinExistence type="inferred from homology"/>
<keyword evidence="2 4" id="KW-0132">Cell division</keyword>
<evidence type="ECO:0000256" key="3">
    <source>
        <dbReference type="ARBA" id="ARBA00023306"/>
    </source>
</evidence>
<dbReference type="SUPFAM" id="SSF55637">
    <property type="entry name" value="Cell cycle regulatory proteins"/>
    <property type="match status" value="1"/>
</dbReference>
<protein>
    <recommendedName>
        <fullName evidence="4">Cyclin-dependent kinases regulatory subunit</fullName>
    </recommendedName>
</protein>
<evidence type="ECO:0000313" key="5">
    <source>
        <dbReference type="EMBL" id="KAK2963292.1"/>
    </source>
</evidence>
<dbReference type="EMBL" id="JARBJD010000007">
    <property type="protein sequence ID" value="KAK2963292.1"/>
    <property type="molecule type" value="Genomic_DNA"/>
</dbReference>
<name>A0ABQ9YHQ0_9EUKA</name>
<dbReference type="InterPro" id="IPR036858">
    <property type="entry name" value="Cyclin-dep_kinase_reg-sub_sf"/>
</dbReference>
<comment type="function">
    <text evidence="4">Binds to the catalytic subunit of the cyclin dependent kinases and is essential for their biological function.</text>
</comment>
<evidence type="ECO:0000256" key="4">
    <source>
        <dbReference type="RuleBase" id="RU311113"/>
    </source>
</evidence>